<accession>A0ABQ3JHV4</accession>
<evidence type="ECO:0000259" key="3">
    <source>
        <dbReference type="Pfam" id="PF00557"/>
    </source>
</evidence>
<dbReference type="InterPro" id="IPR000587">
    <property type="entry name" value="Creatinase_N"/>
</dbReference>
<keyword evidence="1" id="KW-0479">Metal-binding</keyword>
<dbReference type="EMBL" id="BNAU01000013">
    <property type="protein sequence ID" value="GHF27953.1"/>
    <property type="molecule type" value="Genomic_DNA"/>
</dbReference>
<dbReference type="InterPro" id="IPR001131">
    <property type="entry name" value="Peptidase_M24B_aminopep-P_CS"/>
</dbReference>
<evidence type="ECO:0000256" key="2">
    <source>
        <dbReference type="ARBA" id="ARBA00022801"/>
    </source>
</evidence>
<dbReference type="Pfam" id="PF01321">
    <property type="entry name" value="Creatinase_N"/>
    <property type="match status" value="1"/>
</dbReference>
<feature type="domain" description="Creatinase N-terminal" evidence="4">
    <location>
        <begin position="8"/>
        <end position="137"/>
    </location>
</feature>
<dbReference type="Gene3D" id="3.40.350.10">
    <property type="entry name" value="Creatinase/prolidase N-terminal domain"/>
    <property type="match status" value="1"/>
</dbReference>
<dbReference type="PRINTS" id="PR00599">
    <property type="entry name" value="MAPEPTIDASE"/>
</dbReference>
<gene>
    <name evidence="5" type="ORF">GCM10017786_72510</name>
</gene>
<dbReference type="PROSITE" id="PS00491">
    <property type="entry name" value="PROLINE_PEPTIDASE"/>
    <property type="match status" value="1"/>
</dbReference>
<proteinExistence type="predicted"/>
<feature type="domain" description="Peptidase M24" evidence="3">
    <location>
        <begin position="144"/>
        <end position="348"/>
    </location>
</feature>
<dbReference type="InterPro" id="IPR000994">
    <property type="entry name" value="Pept_M24"/>
</dbReference>
<protein>
    <submittedName>
        <fullName evidence="5">X-Pro dipeptidase</fullName>
    </submittedName>
</protein>
<organism evidence="5 6">
    <name type="scientific">Amycolatopsis deserti</name>
    <dbReference type="NCBI Taxonomy" id="185696"/>
    <lineage>
        <taxon>Bacteria</taxon>
        <taxon>Bacillati</taxon>
        <taxon>Actinomycetota</taxon>
        <taxon>Actinomycetes</taxon>
        <taxon>Pseudonocardiales</taxon>
        <taxon>Pseudonocardiaceae</taxon>
        <taxon>Amycolatopsis</taxon>
    </lineage>
</organism>
<evidence type="ECO:0000259" key="4">
    <source>
        <dbReference type="Pfam" id="PF01321"/>
    </source>
</evidence>
<dbReference type="PANTHER" id="PTHR46112:SF8">
    <property type="entry name" value="CYTOPLASMIC PEPTIDASE PEPQ-RELATED"/>
    <property type="match status" value="1"/>
</dbReference>
<keyword evidence="2" id="KW-0378">Hydrolase</keyword>
<dbReference type="InterPro" id="IPR001714">
    <property type="entry name" value="Pept_M24_MAP"/>
</dbReference>
<comment type="caution">
    <text evidence="5">The sequence shown here is derived from an EMBL/GenBank/DDBJ whole genome shotgun (WGS) entry which is preliminary data.</text>
</comment>
<dbReference type="Proteomes" id="UP000605897">
    <property type="component" value="Unassembled WGS sequence"/>
</dbReference>
<evidence type="ECO:0000256" key="1">
    <source>
        <dbReference type="ARBA" id="ARBA00022723"/>
    </source>
</evidence>
<dbReference type="Gene3D" id="3.90.230.10">
    <property type="entry name" value="Creatinase/methionine aminopeptidase superfamily"/>
    <property type="match status" value="1"/>
</dbReference>
<keyword evidence="6" id="KW-1185">Reference proteome</keyword>
<dbReference type="SUPFAM" id="SSF55920">
    <property type="entry name" value="Creatinase/aminopeptidase"/>
    <property type="match status" value="1"/>
</dbReference>
<dbReference type="InterPro" id="IPR050659">
    <property type="entry name" value="Peptidase_M24B"/>
</dbReference>
<reference evidence="6" key="1">
    <citation type="journal article" date="2019" name="Int. J. Syst. Evol. Microbiol.">
        <title>The Global Catalogue of Microorganisms (GCM) 10K type strain sequencing project: providing services to taxonomists for standard genome sequencing and annotation.</title>
        <authorList>
            <consortium name="The Broad Institute Genomics Platform"/>
            <consortium name="The Broad Institute Genome Sequencing Center for Infectious Disease"/>
            <person name="Wu L."/>
            <person name="Ma J."/>
        </authorList>
    </citation>
    <scope>NUCLEOTIDE SEQUENCE [LARGE SCALE GENOMIC DNA]</scope>
    <source>
        <strain evidence="6">CGMCC 4.7677</strain>
    </source>
</reference>
<dbReference type="SUPFAM" id="SSF53092">
    <property type="entry name" value="Creatinase/prolidase N-terminal domain"/>
    <property type="match status" value="1"/>
</dbReference>
<sequence>MPDLHASRRDALRTVLNESGVDALLVTDLLNVRYLTGFTGSNAALLVHCAGEDRTVFCTDGRYTTQAEHEVPDLPRVIERESAAALLTRAAGDAAAHRRTGFESQHVSVEAHDAFARLAEGIELTRAPGLVEQLRLIKDETEIEALRMACAAADRALAGLLEHGGIRPGRTELEVARDLENRMLDHGSSGPSFASIVAAGPNSAIPHHRPTGRPLRTGDFVKLDFGATVDGYHSDMTRTVVLGRPADWQEDLYELVRRAQETGLEAALAGQEVADVDLAARRVIEQGGHGEEFSHGLGHGVGLEVHEAPRLAKNVAGTLAVGMTVTVEPGVYLAGRGGVRIEDTLVVRDADPELLTLSSKELVVV</sequence>
<name>A0ABQ3JHV4_9PSEU</name>
<evidence type="ECO:0000313" key="6">
    <source>
        <dbReference type="Proteomes" id="UP000605897"/>
    </source>
</evidence>
<dbReference type="Pfam" id="PF00557">
    <property type="entry name" value="Peptidase_M24"/>
    <property type="match status" value="1"/>
</dbReference>
<evidence type="ECO:0000313" key="5">
    <source>
        <dbReference type="EMBL" id="GHF27953.1"/>
    </source>
</evidence>
<dbReference type="CDD" id="cd01092">
    <property type="entry name" value="APP-like"/>
    <property type="match status" value="1"/>
</dbReference>
<dbReference type="RefSeq" id="WP_191249171.1">
    <property type="nucleotide sequence ID" value="NZ_BNAU01000013.1"/>
</dbReference>
<dbReference type="InterPro" id="IPR036005">
    <property type="entry name" value="Creatinase/aminopeptidase-like"/>
</dbReference>
<dbReference type="InterPro" id="IPR029149">
    <property type="entry name" value="Creatin/AminoP/Spt16_N"/>
</dbReference>
<dbReference type="PANTHER" id="PTHR46112">
    <property type="entry name" value="AMINOPEPTIDASE"/>
    <property type="match status" value="1"/>
</dbReference>